<accession>A0A1F4UMB5</accession>
<dbReference type="CDD" id="cd17574">
    <property type="entry name" value="REC_OmpR"/>
    <property type="match status" value="1"/>
</dbReference>
<evidence type="ECO:0000256" key="6">
    <source>
        <dbReference type="PROSITE-ProRule" id="PRU00169"/>
    </source>
</evidence>
<reference evidence="8 9" key="1">
    <citation type="journal article" date="2016" name="Nat. Commun.">
        <title>Thousands of microbial genomes shed light on interconnected biogeochemical processes in an aquifer system.</title>
        <authorList>
            <person name="Anantharaman K."/>
            <person name="Brown C.T."/>
            <person name="Hug L.A."/>
            <person name="Sharon I."/>
            <person name="Castelle C.J."/>
            <person name="Probst A.J."/>
            <person name="Thomas B.C."/>
            <person name="Singh A."/>
            <person name="Wilkins M.J."/>
            <person name="Karaoz U."/>
            <person name="Brodie E.L."/>
            <person name="Williams K.H."/>
            <person name="Hubbard S.S."/>
            <person name="Banfield J.F."/>
        </authorList>
    </citation>
    <scope>NUCLEOTIDE SEQUENCE [LARGE SCALE GENOMIC DNA]</scope>
</reference>
<proteinExistence type="predicted"/>
<evidence type="ECO:0000259" key="7">
    <source>
        <dbReference type="PROSITE" id="PS50110"/>
    </source>
</evidence>
<feature type="modified residue" description="4-aspartylphosphate" evidence="6">
    <location>
        <position position="53"/>
    </location>
</feature>
<dbReference type="Gene3D" id="3.40.50.2300">
    <property type="match status" value="1"/>
</dbReference>
<feature type="domain" description="Response regulatory" evidence="7">
    <location>
        <begin position="4"/>
        <end position="120"/>
    </location>
</feature>
<sequence>MARKVLIIEDEKSIRTMYADILIEEKFEVIEAGDGMRGLSLATEGEWDILLLDIMLPKLDGVELLKQLKNDPKTKDKPVIMLTNLADENIKLTCQKLGAKDFLVKSNINLSDIVSVVNTYVPADKS</sequence>
<name>A0A1F4UMB5_UNCKA</name>
<protein>
    <recommendedName>
        <fullName evidence="7">Response regulatory domain-containing protein</fullName>
    </recommendedName>
</protein>
<dbReference type="Proteomes" id="UP000178615">
    <property type="component" value="Unassembled WGS sequence"/>
</dbReference>
<dbReference type="PANTHER" id="PTHR44591:SF3">
    <property type="entry name" value="RESPONSE REGULATORY DOMAIN-CONTAINING PROTEIN"/>
    <property type="match status" value="1"/>
</dbReference>
<dbReference type="SMART" id="SM00448">
    <property type="entry name" value="REC"/>
    <property type="match status" value="1"/>
</dbReference>
<keyword evidence="3" id="KW-0805">Transcription regulation</keyword>
<dbReference type="Pfam" id="PF00072">
    <property type="entry name" value="Response_reg"/>
    <property type="match status" value="1"/>
</dbReference>
<keyword evidence="1 6" id="KW-0597">Phosphoprotein</keyword>
<evidence type="ECO:0000256" key="3">
    <source>
        <dbReference type="ARBA" id="ARBA00023015"/>
    </source>
</evidence>
<evidence type="ECO:0000313" key="9">
    <source>
        <dbReference type="Proteomes" id="UP000178615"/>
    </source>
</evidence>
<comment type="caution">
    <text evidence="8">The sequence shown here is derived from an EMBL/GenBank/DDBJ whole genome shotgun (WGS) entry which is preliminary data.</text>
</comment>
<dbReference type="InterPro" id="IPR011006">
    <property type="entry name" value="CheY-like_superfamily"/>
</dbReference>
<dbReference type="GO" id="GO:0003677">
    <property type="term" value="F:DNA binding"/>
    <property type="evidence" value="ECO:0007669"/>
    <property type="project" value="UniProtKB-KW"/>
</dbReference>
<dbReference type="PROSITE" id="PS50110">
    <property type="entry name" value="RESPONSE_REGULATORY"/>
    <property type="match status" value="1"/>
</dbReference>
<dbReference type="AlphaFoldDB" id="A0A1F4UMB5"/>
<dbReference type="SUPFAM" id="SSF52172">
    <property type="entry name" value="CheY-like"/>
    <property type="match status" value="1"/>
</dbReference>
<dbReference type="PANTHER" id="PTHR44591">
    <property type="entry name" value="STRESS RESPONSE REGULATOR PROTEIN 1"/>
    <property type="match status" value="1"/>
</dbReference>
<dbReference type="FunFam" id="3.40.50.2300:FF:000001">
    <property type="entry name" value="DNA-binding response regulator PhoB"/>
    <property type="match status" value="1"/>
</dbReference>
<dbReference type="EMBL" id="MEUV01000014">
    <property type="protein sequence ID" value="OGC46115.1"/>
    <property type="molecule type" value="Genomic_DNA"/>
</dbReference>
<evidence type="ECO:0000313" key="8">
    <source>
        <dbReference type="EMBL" id="OGC46115.1"/>
    </source>
</evidence>
<evidence type="ECO:0000256" key="1">
    <source>
        <dbReference type="ARBA" id="ARBA00022553"/>
    </source>
</evidence>
<evidence type="ECO:0000256" key="4">
    <source>
        <dbReference type="ARBA" id="ARBA00023125"/>
    </source>
</evidence>
<organism evidence="8 9">
    <name type="scientific">candidate division WWE3 bacterium RBG_19FT_COMBO_34_6</name>
    <dbReference type="NCBI Taxonomy" id="1802612"/>
    <lineage>
        <taxon>Bacteria</taxon>
        <taxon>Katanobacteria</taxon>
    </lineage>
</organism>
<keyword evidence="4" id="KW-0238">DNA-binding</keyword>
<keyword evidence="5" id="KW-0804">Transcription</keyword>
<dbReference type="GO" id="GO:0000160">
    <property type="term" value="P:phosphorelay signal transduction system"/>
    <property type="evidence" value="ECO:0007669"/>
    <property type="project" value="UniProtKB-KW"/>
</dbReference>
<evidence type="ECO:0000256" key="5">
    <source>
        <dbReference type="ARBA" id="ARBA00023163"/>
    </source>
</evidence>
<evidence type="ECO:0000256" key="2">
    <source>
        <dbReference type="ARBA" id="ARBA00023012"/>
    </source>
</evidence>
<gene>
    <name evidence="8" type="ORF">A2V49_03480</name>
</gene>
<dbReference type="InterPro" id="IPR001789">
    <property type="entry name" value="Sig_transdc_resp-reg_receiver"/>
</dbReference>
<keyword evidence="2" id="KW-0902">Two-component regulatory system</keyword>
<dbReference type="InterPro" id="IPR050595">
    <property type="entry name" value="Bact_response_regulator"/>
</dbReference>